<reference evidence="2 3" key="1">
    <citation type="journal article" date="2021" name="BMC Biol.">
        <title>Horizontally acquired antibacterial genes associated with adaptive radiation of ladybird beetles.</title>
        <authorList>
            <person name="Li H.S."/>
            <person name="Tang X.F."/>
            <person name="Huang Y.H."/>
            <person name="Xu Z.Y."/>
            <person name="Chen M.L."/>
            <person name="Du X.Y."/>
            <person name="Qiu B.Y."/>
            <person name="Chen P.T."/>
            <person name="Zhang W."/>
            <person name="Slipinski A."/>
            <person name="Escalona H.E."/>
            <person name="Waterhouse R.M."/>
            <person name="Zwick A."/>
            <person name="Pang H."/>
        </authorList>
    </citation>
    <scope>NUCLEOTIDE SEQUENCE [LARGE SCALE GENOMIC DNA]</scope>
    <source>
        <strain evidence="2">SYSU2018</strain>
    </source>
</reference>
<name>A0ABD2NWE4_9CUCU</name>
<keyword evidence="1" id="KW-0812">Transmembrane</keyword>
<comment type="caution">
    <text evidence="2">The sequence shown here is derived from an EMBL/GenBank/DDBJ whole genome shotgun (WGS) entry which is preliminary data.</text>
</comment>
<proteinExistence type="predicted"/>
<protein>
    <submittedName>
        <fullName evidence="2">Uncharacterized protein</fullName>
    </submittedName>
</protein>
<keyword evidence="3" id="KW-1185">Reference proteome</keyword>
<evidence type="ECO:0000256" key="1">
    <source>
        <dbReference type="SAM" id="Phobius"/>
    </source>
</evidence>
<dbReference type="AlphaFoldDB" id="A0ABD2NWE4"/>
<sequence length="111" mass="12523">MCKVNVLSFVVIVNRYIILHIPNHNTFGERCITKEIQILLELGLPSESEQLPKFYGIMASDIITPVVIIGALFVINSIVLFYIYKAKQKNDIKLKDEEIGALNSQEMSAIV</sequence>
<accession>A0ABD2NWE4</accession>
<evidence type="ECO:0000313" key="2">
    <source>
        <dbReference type="EMBL" id="KAL3283041.1"/>
    </source>
</evidence>
<keyword evidence="1" id="KW-1133">Transmembrane helix</keyword>
<keyword evidence="1" id="KW-0472">Membrane</keyword>
<dbReference type="Proteomes" id="UP001516400">
    <property type="component" value="Unassembled WGS sequence"/>
</dbReference>
<gene>
    <name evidence="2" type="ORF">HHI36_006199</name>
</gene>
<feature type="transmembrane region" description="Helical" evidence="1">
    <location>
        <begin position="62"/>
        <end position="84"/>
    </location>
</feature>
<dbReference type="EMBL" id="JABFTP020000144">
    <property type="protein sequence ID" value="KAL3283041.1"/>
    <property type="molecule type" value="Genomic_DNA"/>
</dbReference>
<organism evidence="2 3">
    <name type="scientific">Cryptolaemus montrouzieri</name>
    <dbReference type="NCBI Taxonomy" id="559131"/>
    <lineage>
        <taxon>Eukaryota</taxon>
        <taxon>Metazoa</taxon>
        <taxon>Ecdysozoa</taxon>
        <taxon>Arthropoda</taxon>
        <taxon>Hexapoda</taxon>
        <taxon>Insecta</taxon>
        <taxon>Pterygota</taxon>
        <taxon>Neoptera</taxon>
        <taxon>Endopterygota</taxon>
        <taxon>Coleoptera</taxon>
        <taxon>Polyphaga</taxon>
        <taxon>Cucujiformia</taxon>
        <taxon>Coccinelloidea</taxon>
        <taxon>Coccinellidae</taxon>
        <taxon>Scymninae</taxon>
        <taxon>Scymnini</taxon>
        <taxon>Cryptolaemus</taxon>
    </lineage>
</organism>
<evidence type="ECO:0000313" key="3">
    <source>
        <dbReference type="Proteomes" id="UP001516400"/>
    </source>
</evidence>